<protein>
    <recommendedName>
        <fullName evidence="5">LPXTG-motif cell wall anchor domain protein</fullName>
    </recommendedName>
</protein>
<feature type="compositionally biased region" description="Acidic residues" evidence="1">
    <location>
        <begin position="112"/>
        <end position="125"/>
    </location>
</feature>
<dbReference type="HOGENOM" id="CLU_1493165_0_0_11"/>
<accession>E2SE69</accession>
<dbReference type="STRING" id="585531.HMPREF0063_12005"/>
<feature type="compositionally biased region" description="Pro residues" evidence="1">
    <location>
        <begin position="43"/>
        <end position="53"/>
    </location>
</feature>
<evidence type="ECO:0000256" key="1">
    <source>
        <dbReference type="SAM" id="MobiDB-lite"/>
    </source>
</evidence>
<gene>
    <name evidence="3" type="ORF">HMPREF0063_12005</name>
</gene>
<dbReference type="Proteomes" id="UP000003111">
    <property type="component" value="Unassembled WGS sequence"/>
</dbReference>
<feature type="compositionally biased region" description="Pro residues" evidence="1">
    <location>
        <begin position="62"/>
        <end position="75"/>
    </location>
</feature>
<proteinExistence type="predicted"/>
<keyword evidence="2" id="KW-0732">Signal</keyword>
<evidence type="ECO:0000256" key="2">
    <source>
        <dbReference type="SAM" id="SignalP"/>
    </source>
</evidence>
<feature type="chain" id="PRO_5003164283" description="LPXTG-motif cell wall anchor domain protein" evidence="2">
    <location>
        <begin position="21"/>
        <end position="180"/>
    </location>
</feature>
<evidence type="ECO:0000313" key="3">
    <source>
        <dbReference type="EMBL" id="EFQ82796.1"/>
    </source>
</evidence>
<dbReference type="PRINTS" id="PR01217">
    <property type="entry name" value="PRICHEXTENSN"/>
</dbReference>
<sequence length="180" mass="17885">MNRTLTRLVLAAPLATAAFAASTVAATAGPGIDPGFSIVQPGPVDPDPQPQPQGPGDIAQPQPGPVDPHPQPQPQGPGDLTAPIPGPDDPKPQGPDDLTSNPGCTTPGAACDEPEETPETPEDTPDSSTGTEIPKPTRIDAGALGADTGDDSLTWLLVGGTVVALGGGAVAGRALHRRVG</sequence>
<dbReference type="RefSeq" id="WP_007077097.1">
    <property type="nucleotide sequence ID" value="NZ_CM001024.1"/>
</dbReference>
<evidence type="ECO:0008006" key="5">
    <source>
        <dbReference type="Google" id="ProtNLM"/>
    </source>
</evidence>
<dbReference type="AlphaFoldDB" id="E2SE69"/>
<evidence type="ECO:0000313" key="4">
    <source>
        <dbReference type="Proteomes" id="UP000003111"/>
    </source>
</evidence>
<keyword evidence="4" id="KW-1185">Reference proteome</keyword>
<reference evidence="3" key="1">
    <citation type="submission" date="2010-08" db="EMBL/GenBank/DDBJ databases">
        <authorList>
            <person name="Muzny D."/>
            <person name="Qin X."/>
            <person name="Buhay C."/>
            <person name="Dugan-Rocha S."/>
            <person name="Ding Y."/>
            <person name="Chen G."/>
            <person name="Hawes A."/>
            <person name="Holder M."/>
            <person name="Jhangiani S."/>
            <person name="Johnson A."/>
            <person name="Khan Z."/>
            <person name="Li Z."/>
            <person name="Liu W."/>
            <person name="Liu X."/>
            <person name="Perez L."/>
            <person name="Shen H."/>
            <person name="Wang Q."/>
            <person name="Watt J."/>
            <person name="Xi L."/>
            <person name="Xin Y."/>
            <person name="Zhou J."/>
            <person name="Deng J."/>
            <person name="Jiang H."/>
            <person name="Liu Y."/>
            <person name="Qu J."/>
            <person name="Song X.-Z."/>
            <person name="Zhang L."/>
            <person name="Villasana D."/>
            <person name="Johnson A."/>
            <person name="Liu J."/>
            <person name="Liyanage D."/>
            <person name="Lorensuhewa L."/>
            <person name="Robinson T."/>
            <person name="Song A."/>
            <person name="Song B.-B."/>
            <person name="Dinh H."/>
            <person name="Thornton R."/>
            <person name="Coyle M."/>
            <person name="Francisco L."/>
            <person name="Jackson L."/>
            <person name="Javaid M."/>
            <person name="Korchina V."/>
            <person name="Kovar C."/>
            <person name="Mata R."/>
            <person name="Mathew T."/>
            <person name="Ngo R."/>
            <person name="Nguyen L."/>
            <person name="Nguyen N."/>
            <person name="Okwuonu G."/>
            <person name="Ongeri F."/>
            <person name="Pham C."/>
            <person name="Simmons D."/>
            <person name="Wilczek-Boney K."/>
            <person name="Hale W."/>
            <person name="Jakkamsetti A."/>
            <person name="Pham P."/>
            <person name="Ruth R."/>
            <person name="San Lucas F."/>
            <person name="Warren J."/>
            <person name="Zhang J."/>
            <person name="Zhao Z."/>
            <person name="Zhou C."/>
            <person name="Zhu D."/>
            <person name="Lee S."/>
            <person name="Bess C."/>
            <person name="Blankenburg K."/>
            <person name="Forbes L."/>
            <person name="Fu Q."/>
            <person name="Gubbala S."/>
            <person name="Hirani K."/>
            <person name="Jayaseelan J.C."/>
            <person name="Lara F."/>
            <person name="Munidasa M."/>
            <person name="Palculict T."/>
            <person name="Patil S."/>
            <person name="Pu L.-L."/>
            <person name="Saada N."/>
            <person name="Tang L."/>
            <person name="Weissenberger G."/>
            <person name="Zhu Y."/>
            <person name="Hemphill L."/>
            <person name="Shang Y."/>
            <person name="Youmans B."/>
            <person name="Ayvaz T."/>
            <person name="Ross M."/>
            <person name="Santibanez J."/>
            <person name="Aqrawi P."/>
            <person name="Gross S."/>
            <person name="Joshi V."/>
            <person name="Fowler G."/>
            <person name="Nazareth L."/>
            <person name="Reid J."/>
            <person name="Worley K."/>
            <person name="Petrosino J."/>
            <person name="Highlander S."/>
            <person name="Gibbs R."/>
        </authorList>
    </citation>
    <scope>NUCLEOTIDE SEQUENCE [LARGE SCALE GENOMIC DNA]</scope>
    <source>
        <strain evidence="3">DSM 15272</strain>
    </source>
</reference>
<organism evidence="3 4">
    <name type="scientific">Aeromicrobium marinum DSM 15272</name>
    <dbReference type="NCBI Taxonomy" id="585531"/>
    <lineage>
        <taxon>Bacteria</taxon>
        <taxon>Bacillati</taxon>
        <taxon>Actinomycetota</taxon>
        <taxon>Actinomycetes</taxon>
        <taxon>Propionibacteriales</taxon>
        <taxon>Nocardioidaceae</taxon>
        <taxon>Aeromicrobium</taxon>
    </lineage>
</organism>
<feature type="signal peptide" evidence="2">
    <location>
        <begin position="1"/>
        <end position="20"/>
    </location>
</feature>
<dbReference type="EMBL" id="ACLF03000006">
    <property type="protein sequence ID" value="EFQ82796.1"/>
    <property type="molecule type" value="Genomic_DNA"/>
</dbReference>
<feature type="region of interest" description="Disordered" evidence="1">
    <location>
        <begin position="27"/>
        <end position="151"/>
    </location>
</feature>
<name>E2SE69_9ACTN</name>
<comment type="caution">
    <text evidence="3">The sequence shown here is derived from an EMBL/GenBank/DDBJ whole genome shotgun (WGS) entry which is preliminary data.</text>
</comment>